<protein>
    <submittedName>
        <fullName evidence="1">1018_t:CDS:1</fullName>
    </submittedName>
</protein>
<dbReference type="Proteomes" id="UP000789405">
    <property type="component" value="Unassembled WGS sequence"/>
</dbReference>
<organism evidence="1 2">
    <name type="scientific">Dentiscutata erythropus</name>
    <dbReference type="NCBI Taxonomy" id="1348616"/>
    <lineage>
        <taxon>Eukaryota</taxon>
        <taxon>Fungi</taxon>
        <taxon>Fungi incertae sedis</taxon>
        <taxon>Mucoromycota</taxon>
        <taxon>Glomeromycotina</taxon>
        <taxon>Glomeromycetes</taxon>
        <taxon>Diversisporales</taxon>
        <taxon>Gigasporaceae</taxon>
        <taxon>Dentiscutata</taxon>
    </lineage>
</organism>
<keyword evidence="2" id="KW-1185">Reference proteome</keyword>
<accession>A0A9N9HG00</accession>
<name>A0A9N9HG00_9GLOM</name>
<dbReference type="AlphaFoldDB" id="A0A9N9HG00"/>
<feature type="non-terminal residue" evidence="1">
    <location>
        <position position="1"/>
    </location>
</feature>
<reference evidence="1" key="1">
    <citation type="submission" date="2021-06" db="EMBL/GenBank/DDBJ databases">
        <authorList>
            <person name="Kallberg Y."/>
            <person name="Tangrot J."/>
            <person name="Rosling A."/>
        </authorList>
    </citation>
    <scope>NUCLEOTIDE SEQUENCE</scope>
    <source>
        <strain evidence="1">MA453B</strain>
    </source>
</reference>
<evidence type="ECO:0000313" key="1">
    <source>
        <dbReference type="EMBL" id="CAG8682890.1"/>
    </source>
</evidence>
<comment type="caution">
    <text evidence="1">The sequence shown here is derived from an EMBL/GenBank/DDBJ whole genome shotgun (WGS) entry which is preliminary data.</text>
</comment>
<evidence type="ECO:0000313" key="2">
    <source>
        <dbReference type="Proteomes" id="UP000789405"/>
    </source>
</evidence>
<dbReference type="EMBL" id="CAJVPY010007582">
    <property type="protein sequence ID" value="CAG8682890.1"/>
    <property type="molecule type" value="Genomic_DNA"/>
</dbReference>
<gene>
    <name evidence="1" type="ORF">DERYTH_LOCUS11917</name>
</gene>
<proteinExistence type="predicted"/>
<sequence>MFDKELAVNSRQIIGKISHSVLDTSTTKIITPKVGNYQIQETTTSNFTDPKRYLEKEKDEKKAFDYYKEGVFNVG</sequence>